<dbReference type="SUPFAM" id="SSF103473">
    <property type="entry name" value="MFS general substrate transporter"/>
    <property type="match status" value="1"/>
</dbReference>
<feature type="transmembrane region" description="Helical" evidence="7">
    <location>
        <begin position="176"/>
        <end position="194"/>
    </location>
</feature>
<evidence type="ECO:0000256" key="3">
    <source>
        <dbReference type="ARBA" id="ARBA00022692"/>
    </source>
</evidence>
<feature type="transmembrane region" description="Helical" evidence="7">
    <location>
        <begin position="48"/>
        <end position="69"/>
    </location>
</feature>
<keyword evidence="2" id="KW-0813">Transport</keyword>
<evidence type="ECO:0000259" key="8">
    <source>
        <dbReference type="PROSITE" id="PS50850"/>
    </source>
</evidence>
<dbReference type="Proteomes" id="UP000053820">
    <property type="component" value="Unassembled WGS sequence"/>
</dbReference>
<feature type="transmembrane region" description="Helical" evidence="7">
    <location>
        <begin position="116"/>
        <end position="134"/>
    </location>
</feature>
<dbReference type="Pfam" id="PF07690">
    <property type="entry name" value="MFS_1"/>
    <property type="match status" value="1"/>
</dbReference>
<evidence type="ECO:0000256" key="4">
    <source>
        <dbReference type="ARBA" id="ARBA00022989"/>
    </source>
</evidence>
<protein>
    <recommendedName>
        <fullName evidence="8">Major facilitator superfamily (MFS) profile domain-containing protein</fullName>
    </recommendedName>
</protein>
<dbReference type="FunFam" id="1.20.1250.20:FF:000172">
    <property type="entry name" value="MFS multidrug resistance transporter"/>
    <property type="match status" value="1"/>
</dbReference>
<accession>A0A0C9W4K2</accession>
<feature type="transmembrane region" description="Helical" evidence="7">
    <location>
        <begin position="85"/>
        <end position="104"/>
    </location>
</feature>
<feature type="transmembrane region" description="Helical" evidence="7">
    <location>
        <begin position="408"/>
        <end position="429"/>
    </location>
</feature>
<dbReference type="AlphaFoldDB" id="A0A0C9W4K2"/>
<evidence type="ECO:0000256" key="2">
    <source>
        <dbReference type="ARBA" id="ARBA00022448"/>
    </source>
</evidence>
<dbReference type="PROSITE" id="PS50850">
    <property type="entry name" value="MFS"/>
    <property type="match status" value="1"/>
</dbReference>
<comment type="subcellular location">
    <subcellularLocation>
        <location evidence="1">Membrane</location>
        <topology evidence="1">Multi-pass membrane protein</topology>
    </subcellularLocation>
</comment>
<feature type="domain" description="Major facilitator superfamily (MFS) profile" evidence="8">
    <location>
        <begin position="50"/>
        <end position="498"/>
    </location>
</feature>
<dbReference type="GO" id="GO:0140115">
    <property type="term" value="P:export across plasma membrane"/>
    <property type="evidence" value="ECO:0007669"/>
    <property type="project" value="UniProtKB-ARBA"/>
</dbReference>
<keyword evidence="6" id="KW-0325">Glycoprotein</keyword>
<keyword evidence="10" id="KW-1185">Reference proteome</keyword>
<organism evidence="9 10">
    <name type="scientific">Hydnomerulius pinastri MD-312</name>
    <dbReference type="NCBI Taxonomy" id="994086"/>
    <lineage>
        <taxon>Eukaryota</taxon>
        <taxon>Fungi</taxon>
        <taxon>Dikarya</taxon>
        <taxon>Basidiomycota</taxon>
        <taxon>Agaricomycotina</taxon>
        <taxon>Agaricomycetes</taxon>
        <taxon>Agaricomycetidae</taxon>
        <taxon>Boletales</taxon>
        <taxon>Boletales incertae sedis</taxon>
        <taxon>Leucogyrophana</taxon>
    </lineage>
</organism>
<keyword evidence="3 7" id="KW-0812">Transmembrane</keyword>
<feature type="transmembrane region" description="Helical" evidence="7">
    <location>
        <begin position="319"/>
        <end position="340"/>
    </location>
</feature>
<dbReference type="Gene3D" id="1.20.1250.20">
    <property type="entry name" value="MFS general substrate transporter like domains"/>
    <property type="match status" value="1"/>
</dbReference>
<dbReference type="GO" id="GO:0005886">
    <property type="term" value="C:plasma membrane"/>
    <property type="evidence" value="ECO:0007669"/>
    <property type="project" value="TreeGrafter"/>
</dbReference>
<dbReference type="CDD" id="cd17323">
    <property type="entry name" value="MFS_Tpo1_MDR_like"/>
    <property type="match status" value="1"/>
</dbReference>
<dbReference type="PANTHER" id="PTHR23502:SF51">
    <property type="entry name" value="QUINIDINE RESISTANCE PROTEIN 1-RELATED"/>
    <property type="match status" value="1"/>
</dbReference>
<dbReference type="EMBL" id="KN839862">
    <property type="protein sequence ID" value="KIJ61413.1"/>
    <property type="molecule type" value="Genomic_DNA"/>
</dbReference>
<name>A0A0C9W4K2_9AGAM</name>
<feature type="transmembrane region" description="Helical" evidence="7">
    <location>
        <begin position="384"/>
        <end position="402"/>
    </location>
</feature>
<evidence type="ECO:0000256" key="7">
    <source>
        <dbReference type="SAM" id="Phobius"/>
    </source>
</evidence>
<dbReference type="InterPro" id="IPR020846">
    <property type="entry name" value="MFS_dom"/>
</dbReference>
<dbReference type="PANTHER" id="PTHR23502">
    <property type="entry name" value="MAJOR FACILITATOR SUPERFAMILY"/>
    <property type="match status" value="1"/>
</dbReference>
<feature type="transmembrane region" description="Helical" evidence="7">
    <location>
        <begin position="281"/>
        <end position="299"/>
    </location>
</feature>
<dbReference type="InterPro" id="IPR036259">
    <property type="entry name" value="MFS_trans_sf"/>
</dbReference>
<keyword evidence="4 7" id="KW-1133">Transmembrane helix</keyword>
<feature type="transmembrane region" description="Helical" evidence="7">
    <location>
        <begin position="450"/>
        <end position="470"/>
    </location>
</feature>
<dbReference type="FunFam" id="1.20.1720.10:FF:000009">
    <property type="entry name" value="MFS multidrug transporter"/>
    <property type="match status" value="1"/>
</dbReference>
<feature type="transmembrane region" description="Helical" evidence="7">
    <location>
        <begin position="140"/>
        <end position="164"/>
    </location>
</feature>
<keyword evidence="5 7" id="KW-0472">Membrane</keyword>
<reference evidence="9 10" key="1">
    <citation type="submission" date="2014-04" db="EMBL/GenBank/DDBJ databases">
        <title>Evolutionary Origins and Diversification of the Mycorrhizal Mutualists.</title>
        <authorList>
            <consortium name="DOE Joint Genome Institute"/>
            <consortium name="Mycorrhizal Genomics Consortium"/>
            <person name="Kohler A."/>
            <person name="Kuo A."/>
            <person name="Nagy L.G."/>
            <person name="Floudas D."/>
            <person name="Copeland A."/>
            <person name="Barry K.W."/>
            <person name="Cichocki N."/>
            <person name="Veneault-Fourrey C."/>
            <person name="LaButti K."/>
            <person name="Lindquist E.A."/>
            <person name="Lipzen A."/>
            <person name="Lundell T."/>
            <person name="Morin E."/>
            <person name="Murat C."/>
            <person name="Riley R."/>
            <person name="Ohm R."/>
            <person name="Sun H."/>
            <person name="Tunlid A."/>
            <person name="Henrissat B."/>
            <person name="Grigoriev I.V."/>
            <person name="Hibbett D.S."/>
            <person name="Martin F."/>
        </authorList>
    </citation>
    <scope>NUCLEOTIDE SEQUENCE [LARGE SCALE GENOMIC DNA]</scope>
    <source>
        <strain evidence="9 10">MD-312</strain>
    </source>
</reference>
<gene>
    <name evidence="9" type="ORF">HYDPIDRAFT_137722</name>
</gene>
<dbReference type="InterPro" id="IPR011701">
    <property type="entry name" value="MFS"/>
</dbReference>
<evidence type="ECO:0000256" key="5">
    <source>
        <dbReference type="ARBA" id="ARBA00023136"/>
    </source>
</evidence>
<sequence>MADAKELQVVVDPEALPSAGKSSKNDAGVTTEATQEKPFSIYTLKEKWFIVFLASVAAVYSPLSANIYFPAIPQISDAFHRSIELINLTVTVYMVFQGVSPMLWGSMADRIGRRPVFLACLLVLAASCLGLALVPTSEYWALLLLRCVQAAGSASTIALGAGVIGDISTPAERGGFFGLFMLGPQLGPAIGPVIGGAVADKLGWRWIFWIMCILSATCFIFILIFLPETLRRMVGDGSVMEPRLYRPLLSVTGRGRKSREAVKPPSRPLANPFRLFTYPDILTLLFFNGVVYAIFYSITTSISPLLTQMYPFLSETDLGLCYLATGGGMFLGSLINGKLLDHQYAAKKKQLVKEAEAHPEKGIKPEDVTKHEHFPIERTRLQNMPIVMLIFAAACAGFGWSIQRGVSLAVPLILQIIVGAAVLSVLNTCQTLTVDMIPSQSSSVTACNNLVRCSMGAALVSVIDLIINAIGPGWTFVALAGGSLAAIPLIWLTMWTGPRCRAQRRARNTAT</sequence>
<evidence type="ECO:0000313" key="9">
    <source>
        <dbReference type="EMBL" id="KIJ61413.1"/>
    </source>
</evidence>
<evidence type="ECO:0000256" key="6">
    <source>
        <dbReference type="ARBA" id="ARBA00023180"/>
    </source>
</evidence>
<proteinExistence type="predicted"/>
<dbReference type="OrthoDB" id="440553at2759"/>
<evidence type="ECO:0000313" key="10">
    <source>
        <dbReference type="Proteomes" id="UP000053820"/>
    </source>
</evidence>
<feature type="transmembrane region" description="Helical" evidence="7">
    <location>
        <begin position="476"/>
        <end position="497"/>
    </location>
</feature>
<dbReference type="GO" id="GO:0015137">
    <property type="term" value="F:citrate transmembrane transporter activity"/>
    <property type="evidence" value="ECO:0007669"/>
    <property type="project" value="UniProtKB-ARBA"/>
</dbReference>
<feature type="transmembrane region" description="Helical" evidence="7">
    <location>
        <begin position="206"/>
        <end position="226"/>
    </location>
</feature>
<dbReference type="HOGENOM" id="CLU_008455_8_4_1"/>
<evidence type="ECO:0000256" key="1">
    <source>
        <dbReference type="ARBA" id="ARBA00004141"/>
    </source>
</evidence>